<proteinExistence type="predicted"/>
<evidence type="ECO:0000313" key="2">
    <source>
        <dbReference type="EMBL" id="NYI47844.1"/>
    </source>
</evidence>
<gene>
    <name evidence="2" type="ORF">BJ993_004990</name>
</gene>
<name>A0A7Y9ZLT5_9ACTN</name>
<dbReference type="AlphaFoldDB" id="A0A7Y9ZLT5"/>
<dbReference type="Proteomes" id="UP000562045">
    <property type="component" value="Unassembled WGS sequence"/>
</dbReference>
<dbReference type="RefSeq" id="WP_179652779.1">
    <property type="nucleotide sequence ID" value="NZ_JACBZM010000002.1"/>
</dbReference>
<protein>
    <submittedName>
        <fullName evidence="2">Uncharacterized protein</fullName>
    </submittedName>
</protein>
<feature type="region of interest" description="Disordered" evidence="1">
    <location>
        <begin position="103"/>
        <end position="125"/>
    </location>
</feature>
<dbReference type="EMBL" id="JACBZM010000002">
    <property type="protein sequence ID" value="NYI47844.1"/>
    <property type="molecule type" value="Genomic_DNA"/>
</dbReference>
<comment type="caution">
    <text evidence="2">The sequence shown here is derived from an EMBL/GenBank/DDBJ whole genome shotgun (WGS) entry which is preliminary data.</text>
</comment>
<sequence>MQPEDVTAAPAEVVAEVLRDPAGFLAAAAEAAPGWSARYGGPEGVAQLTSVLHEHLAQLTQSNAALRTATVLYLRTHPKMSLLTIARLLGVTKGVIQKVMRRAEEDAAGGPRPFARLESPAGWET</sequence>
<organism evidence="2 3">
    <name type="scientific">Nocardioides aromaticivorans</name>
    <dbReference type="NCBI Taxonomy" id="200618"/>
    <lineage>
        <taxon>Bacteria</taxon>
        <taxon>Bacillati</taxon>
        <taxon>Actinomycetota</taxon>
        <taxon>Actinomycetes</taxon>
        <taxon>Propionibacteriales</taxon>
        <taxon>Nocardioidaceae</taxon>
        <taxon>Nocardioides</taxon>
    </lineage>
</organism>
<reference evidence="2 3" key="1">
    <citation type="submission" date="2020-07" db="EMBL/GenBank/DDBJ databases">
        <title>Sequencing the genomes of 1000 actinobacteria strains.</title>
        <authorList>
            <person name="Klenk H.-P."/>
        </authorList>
    </citation>
    <scope>NUCLEOTIDE SEQUENCE [LARGE SCALE GENOMIC DNA]</scope>
    <source>
        <strain evidence="2 3">DSM 15131</strain>
    </source>
</reference>
<evidence type="ECO:0000256" key="1">
    <source>
        <dbReference type="SAM" id="MobiDB-lite"/>
    </source>
</evidence>
<evidence type="ECO:0000313" key="3">
    <source>
        <dbReference type="Proteomes" id="UP000562045"/>
    </source>
</evidence>
<accession>A0A7Y9ZLT5</accession>